<keyword evidence="3" id="KW-1185">Reference proteome</keyword>
<dbReference type="OrthoDB" id="10062814at2759"/>
<evidence type="ECO:0000313" key="2">
    <source>
        <dbReference type="EMBL" id="KAA0186387.1"/>
    </source>
</evidence>
<reference evidence="2" key="1">
    <citation type="submission" date="2019-05" db="EMBL/GenBank/DDBJ databases">
        <title>Annotation for the trematode Fasciolopsis buski.</title>
        <authorList>
            <person name="Choi Y.-J."/>
        </authorList>
    </citation>
    <scope>NUCLEOTIDE SEQUENCE</scope>
    <source>
        <strain evidence="2">HT</strain>
        <tissue evidence="2">Whole worm</tissue>
    </source>
</reference>
<dbReference type="Proteomes" id="UP000728185">
    <property type="component" value="Unassembled WGS sequence"/>
</dbReference>
<feature type="region of interest" description="Disordered" evidence="1">
    <location>
        <begin position="440"/>
        <end position="517"/>
    </location>
</feature>
<accession>A0A8E0RL56</accession>
<feature type="compositionally biased region" description="Acidic residues" evidence="1">
    <location>
        <begin position="402"/>
        <end position="416"/>
    </location>
</feature>
<dbReference type="AlphaFoldDB" id="A0A8E0RL56"/>
<evidence type="ECO:0008006" key="4">
    <source>
        <dbReference type="Google" id="ProtNLM"/>
    </source>
</evidence>
<dbReference type="EMBL" id="LUCM01009787">
    <property type="protein sequence ID" value="KAA0186387.1"/>
    <property type="molecule type" value="Genomic_DNA"/>
</dbReference>
<proteinExistence type="predicted"/>
<sequence length="517" mass="56492">MAAVATPLELVRQFIANFERKQRNLAKRKSKLDGYRDKLAKGDPLSDEQRKAVDSYEGVLQTINAVQDFVTQSKELLDDIERSTKYEESQLDLAHERYTLSFLHTYACLARLLNALDTNPVRMAVTRASSENHLKLLDILRALTTAPILDNWPGTNAAALSDAPSFLQQQSSLSAVAEHISNFVNGRPSPIPLPSDYDGPHKKFTYKDARALCFRLLATLAVQRAMGLPIRPASAVSSVHEEHPTEPTEQEIEHPAKAVLSVDPAMKYAQVTPSKPEPAPAVSEQNTPEIVENIASDIGIIDQVIKPLGGTFNFLQVSKVGTPDPMLLMQSPIRGSSLNANGIPDHSHFETHSLNSNLEASPIATERCFTPANQGKSLVSYDVQTDLHAKIPPTQNGRDLPVDEGSDQIPNVEEDGCSSTAVSSKPVSYADLVRRQGYSRPLAHTQTPSNGVRKQDSYTVPHNDEEDQNDYHVPPVGVPNNRGMMGRGGVPRGRGQGDFRGGGRGGPNRGNYGGRFF</sequence>
<protein>
    <recommendedName>
        <fullName evidence="4">Caprin-1 dimerization domain-containing protein</fullName>
    </recommendedName>
</protein>
<comment type="caution">
    <text evidence="2">The sequence shown here is derived from an EMBL/GenBank/DDBJ whole genome shotgun (WGS) entry which is preliminary data.</text>
</comment>
<evidence type="ECO:0000256" key="1">
    <source>
        <dbReference type="SAM" id="MobiDB-lite"/>
    </source>
</evidence>
<evidence type="ECO:0000313" key="3">
    <source>
        <dbReference type="Proteomes" id="UP000728185"/>
    </source>
</evidence>
<name>A0A8E0RL56_9TREM</name>
<feature type="region of interest" description="Disordered" evidence="1">
    <location>
        <begin position="391"/>
        <end position="423"/>
    </location>
</feature>
<gene>
    <name evidence="2" type="ORF">FBUS_01854</name>
</gene>
<feature type="compositionally biased region" description="Gly residues" evidence="1">
    <location>
        <begin position="485"/>
        <end position="517"/>
    </location>
</feature>
<organism evidence="2 3">
    <name type="scientific">Fasciolopsis buskii</name>
    <dbReference type="NCBI Taxonomy" id="27845"/>
    <lineage>
        <taxon>Eukaryota</taxon>
        <taxon>Metazoa</taxon>
        <taxon>Spiralia</taxon>
        <taxon>Lophotrochozoa</taxon>
        <taxon>Platyhelminthes</taxon>
        <taxon>Trematoda</taxon>
        <taxon>Digenea</taxon>
        <taxon>Plagiorchiida</taxon>
        <taxon>Echinostomata</taxon>
        <taxon>Echinostomatoidea</taxon>
        <taxon>Fasciolidae</taxon>
        <taxon>Fasciolopsis</taxon>
    </lineage>
</organism>
<feature type="compositionally biased region" description="Polar residues" evidence="1">
    <location>
        <begin position="444"/>
        <end position="460"/>
    </location>
</feature>